<keyword evidence="4" id="KW-1185">Reference proteome</keyword>
<feature type="domain" description="AMP-dependent synthetase/ligase" evidence="1">
    <location>
        <begin position="100"/>
        <end position="303"/>
    </location>
</feature>
<evidence type="ECO:0000259" key="1">
    <source>
        <dbReference type="Pfam" id="PF00501"/>
    </source>
</evidence>
<dbReference type="Pfam" id="PF14535">
    <property type="entry name" value="AMP-binding_C_2"/>
    <property type="match status" value="1"/>
</dbReference>
<dbReference type="InterPro" id="IPR000873">
    <property type="entry name" value="AMP-dep_synth/lig_dom"/>
</dbReference>
<dbReference type="InterPro" id="IPR045851">
    <property type="entry name" value="AMP-bd_C_sf"/>
</dbReference>
<dbReference type="EMBL" id="BOON01000045">
    <property type="protein sequence ID" value="GII25025.1"/>
    <property type="molecule type" value="Genomic_DNA"/>
</dbReference>
<evidence type="ECO:0000259" key="2">
    <source>
        <dbReference type="Pfam" id="PF14535"/>
    </source>
</evidence>
<dbReference type="PANTHER" id="PTHR43845:SF1">
    <property type="entry name" value="BLR5969 PROTEIN"/>
    <property type="match status" value="1"/>
</dbReference>
<accession>A0A8J3X223</accession>
<protein>
    <submittedName>
        <fullName evidence="3">Phenylacetate--CoA ligase</fullName>
    </submittedName>
</protein>
<dbReference type="Proteomes" id="UP000599074">
    <property type="component" value="Unassembled WGS sequence"/>
</dbReference>
<gene>
    <name evidence="3" type="ORF">Pme01_46220</name>
</gene>
<organism evidence="3 4">
    <name type="scientific">Planosporangium mesophilum</name>
    <dbReference type="NCBI Taxonomy" id="689768"/>
    <lineage>
        <taxon>Bacteria</taxon>
        <taxon>Bacillati</taxon>
        <taxon>Actinomycetota</taxon>
        <taxon>Actinomycetes</taxon>
        <taxon>Micromonosporales</taxon>
        <taxon>Micromonosporaceae</taxon>
        <taxon>Planosporangium</taxon>
    </lineage>
</organism>
<dbReference type="PANTHER" id="PTHR43845">
    <property type="entry name" value="BLR5969 PROTEIN"/>
    <property type="match status" value="1"/>
</dbReference>
<evidence type="ECO:0000313" key="3">
    <source>
        <dbReference type="EMBL" id="GII25025.1"/>
    </source>
</evidence>
<dbReference type="AlphaFoldDB" id="A0A8J3X223"/>
<evidence type="ECO:0000313" key="4">
    <source>
        <dbReference type="Proteomes" id="UP000599074"/>
    </source>
</evidence>
<dbReference type="Gene3D" id="3.40.50.12780">
    <property type="entry name" value="N-terminal domain of ligase-like"/>
    <property type="match status" value="1"/>
</dbReference>
<keyword evidence="3" id="KW-0436">Ligase</keyword>
<dbReference type="Gene3D" id="3.30.300.30">
    <property type="match status" value="1"/>
</dbReference>
<dbReference type="GO" id="GO:0016874">
    <property type="term" value="F:ligase activity"/>
    <property type="evidence" value="ECO:0007669"/>
    <property type="project" value="UniProtKB-KW"/>
</dbReference>
<feature type="domain" description="AMP-dependent ligase C-terminal" evidence="2">
    <location>
        <begin position="352"/>
        <end position="442"/>
    </location>
</feature>
<proteinExistence type="predicted"/>
<sequence>MVSILEVSMSFHVDPEVETRPEPAQRERDRHAYRVQLAYLFDHSSFYRRKLTEAGFPDATDAGDLDGIAALPFTTKDEIRRSQAEHPPYGDHLAAPADGIRRVYSTSGTTGEPCYIPVTAADLGTWSRIGARSYTSAGVRAAQRIVLTYNAGPFVAGAVLDSLTAIGATVIPVGSGNTERVVRAFQRLGAETLACTPSYALYLTEWCAARGLDPAGLGVRRLCLAGEPGGGEAAIRSQLEAAFRAIVTEAMGIGDVSPSLWGECDDQQGMHFCGQDYVHIELVDPASGQPLAWRDGAEGELVYTALRREAVPMLRLRSRDRVVVNARPCPCGRTSVRVRCVGRTDDLLIVRGVNVFPTAVRAVVHEFRPRVSGAVLIRPRITGVRQDQPPTVLVELADAEQPDDGLAGEIETAIRAKLVARMRVELVRPGTLPRSEYKLQLVDYPAGPPETPAER</sequence>
<name>A0A8J3X223_9ACTN</name>
<comment type="caution">
    <text evidence="3">The sequence shown here is derived from an EMBL/GenBank/DDBJ whole genome shotgun (WGS) entry which is preliminary data.</text>
</comment>
<dbReference type="InterPro" id="IPR028154">
    <property type="entry name" value="AMP-dep_Lig_C"/>
</dbReference>
<dbReference type="SUPFAM" id="SSF56801">
    <property type="entry name" value="Acetyl-CoA synthetase-like"/>
    <property type="match status" value="1"/>
</dbReference>
<dbReference type="InterPro" id="IPR042099">
    <property type="entry name" value="ANL_N_sf"/>
</dbReference>
<dbReference type="Pfam" id="PF00501">
    <property type="entry name" value="AMP-binding"/>
    <property type="match status" value="1"/>
</dbReference>
<reference evidence="3" key="1">
    <citation type="submission" date="2021-01" db="EMBL/GenBank/DDBJ databases">
        <title>Whole genome shotgun sequence of Planosporangium mesophilum NBRC 109066.</title>
        <authorList>
            <person name="Komaki H."/>
            <person name="Tamura T."/>
        </authorList>
    </citation>
    <scope>NUCLEOTIDE SEQUENCE</scope>
    <source>
        <strain evidence="3">NBRC 109066</strain>
    </source>
</reference>